<gene>
    <name evidence="1" type="ORF">H9714_03265</name>
</gene>
<dbReference type="Gene3D" id="3.40.50.300">
    <property type="entry name" value="P-loop containing nucleotide triphosphate hydrolases"/>
    <property type="match status" value="1"/>
</dbReference>
<keyword evidence="1" id="KW-0418">Kinase</keyword>
<dbReference type="SUPFAM" id="SSF52540">
    <property type="entry name" value="P-loop containing nucleoside triphosphate hydrolases"/>
    <property type="match status" value="1"/>
</dbReference>
<organism evidence="1 2">
    <name type="scientific">Candidatus Flavonifractor intestinipullorum</name>
    <dbReference type="NCBI Taxonomy" id="2838587"/>
    <lineage>
        <taxon>Bacteria</taxon>
        <taxon>Bacillati</taxon>
        <taxon>Bacillota</taxon>
        <taxon>Clostridia</taxon>
        <taxon>Eubacteriales</taxon>
        <taxon>Oscillospiraceae</taxon>
        <taxon>Flavonifractor</taxon>
    </lineage>
</organism>
<evidence type="ECO:0000313" key="1">
    <source>
        <dbReference type="EMBL" id="HJB56550.1"/>
    </source>
</evidence>
<name>A0A9D2S5V7_9FIRM</name>
<protein>
    <submittedName>
        <fullName evidence="1">Cytidylate kinase-like family protein</fullName>
    </submittedName>
</protein>
<dbReference type="GO" id="GO:0016301">
    <property type="term" value="F:kinase activity"/>
    <property type="evidence" value="ECO:0007669"/>
    <property type="project" value="UniProtKB-KW"/>
</dbReference>
<accession>A0A9D2S5V7</accession>
<proteinExistence type="predicted"/>
<dbReference type="AlphaFoldDB" id="A0A9D2S5V7"/>
<reference evidence="1" key="1">
    <citation type="journal article" date="2021" name="PeerJ">
        <title>Extensive microbial diversity within the chicken gut microbiome revealed by metagenomics and culture.</title>
        <authorList>
            <person name="Gilroy R."/>
            <person name="Ravi A."/>
            <person name="Getino M."/>
            <person name="Pursley I."/>
            <person name="Horton D.L."/>
            <person name="Alikhan N.F."/>
            <person name="Baker D."/>
            <person name="Gharbi K."/>
            <person name="Hall N."/>
            <person name="Watson M."/>
            <person name="Adriaenssens E.M."/>
            <person name="Foster-Nyarko E."/>
            <person name="Jarju S."/>
            <person name="Secka A."/>
            <person name="Antonio M."/>
            <person name="Oren A."/>
            <person name="Chaudhuri R.R."/>
            <person name="La Ragione R."/>
            <person name="Hildebrand F."/>
            <person name="Pallen M.J."/>
        </authorList>
    </citation>
    <scope>NUCLEOTIDE SEQUENCE</scope>
    <source>
        <strain evidence="1">CHK189-11263</strain>
    </source>
</reference>
<sequence length="197" mass="22730">MKQVVITISRQYGSGGRILAKRLAEELDVPYYDKEIIQKVSEQTGFTEEYIRQTEARPTGSFLFDLYNLTQVMPLPDQVFIAQSKIIKDAARQPCVVVGRCADYVLDDHRCCLRVFLQAPLEERVRRAREEYRVEAVHTESFVRQQDRYRASYYNHFVGRKWGDMGNYDLCVNTHMGLENALTVIRTAALALDGGIR</sequence>
<comment type="caution">
    <text evidence="1">The sequence shown here is derived from an EMBL/GenBank/DDBJ whole genome shotgun (WGS) entry which is preliminary data.</text>
</comment>
<evidence type="ECO:0000313" key="2">
    <source>
        <dbReference type="Proteomes" id="UP000824208"/>
    </source>
</evidence>
<dbReference type="EMBL" id="DWYC01000035">
    <property type="protein sequence ID" value="HJB56550.1"/>
    <property type="molecule type" value="Genomic_DNA"/>
</dbReference>
<dbReference type="Proteomes" id="UP000824208">
    <property type="component" value="Unassembled WGS sequence"/>
</dbReference>
<dbReference type="Pfam" id="PF13189">
    <property type="entry name" value="Cytidylate_kin2"/>
    <property type="match status" value="1"/>
</dbReference>
<dbReference type="InterPro" id="IPR027417">
    <property type="entry name" value="P-loop_NTPase"/>
</dbReference>
<reference evidence="1" key="2">
    <citation type="submission" date="2021-04" db="EMBL/GenBank/DDBJ databases">
        <authorList>
            <person name="Gilroy R."/>
        </authorList>
    </citation>
    <scope>NUCLEOTIDE SEQUENCE</scope>
    <source>
        <strain evidence="1">CHK189-11263</strain>
    </source>
</reference>
<keyword evidence="1" id="KW-0808">Transferase</keyword>